<dbReference type="PANTHER" id="PTHR14084:SF0">
    <property type="entry name" value="KYNURENINASE"/>
    <property type="match status" value="1"/>
</dbReference>
<comment type="pathway">
    <text evidence="5">Cofactor biosynthesis; NAD(+) biosynthesis; quinolinate from L-kynurenine: step 2/3.</text>
</comment>
<comment type="catalytic activity">
    <reaction evidence="5">
        <text>L-kynurenine + H2O = anthranilate + L-alanine + H(+)</text>
        <dbReference type="Rhea" id="RHEA:16813"/>
        <dbReference type="ChEBI" id="CHEBI:15377"/>
        <dbReference type="ChEBI" id="CHEBI:15378"/>
        <dbReference type="ChEBI" id="CHEBI:16567"/>
        <dbReference type="ChEBI" id="CHEBI:57959"/>
        <dbReference type="ChEBI" id="CHEBI:57972"/>
        <dbReference type="EC" id="3.7.1.3"/>
    </reaction>
</comment>
<protein>
    <recommendedName>
        <fullName evidence="4 5">Kynureninase</fullName>
        <ecNumber evidence="4 5">3.7.1.3</ecNumber>
    </recommendedName>
</protein>
<dbReference type="STRING" id="398580.Dshi_1230"/>
<dbReference type="InterPro" id="IPR015421">
    <property type="entry name" value="PyrdxlP-dep_Trfase_major"/>
</dbReference>
<dbReference type="AlphaFoldDB" id="A8LIB8"/>
<dbReference type="EMBL" id="CP000830">
    <property type="protein sequence ID" value="ABV92972.1"/>
    <property type="molecule type" value="Genomic_DNA"/>
</dbReference>
<evidence type="ECO:0000256" key="2">
    <source>
        <dbReference type="ARBA" id="ARBA00022801"/>
    </source>
</evidence>
<dbReference type="PANTHER" id="PTHR14084">
    <property type="entry name" value="KYNURENINASE"/>
    <property type="match status" value="1"/>
</dbReference>
<comment type="function">
    <text evidence="5">Catalyzes the cleavage of L-kynurenine (L-Kyn) and L-3-hydroxykynurenine (L-3OHKyn) into anthranilic acid (AA) and 3-hydroxyanthranilic acid (3-OHAA), respectively.</text>
</comment>
<dbReference type="RefSeq" id="WP_012177902.1">
    <property type="nucleotide sequence ID" value="NC_009952.1"/>
</dbReference>
<dbReference type="HOGENOM" id="CLU_003433_4_1_5"/>
<evidence type="ECO:0000256" key="4">
    <source>
        <dbReference type="NCBIfam" id="TIGR01814"/>
    </source>
</evidence>
<evidence type="ECO:0000256" key="3">
    <source>
        <dbReference type="ARBA" id="ARBA00022898"/>
    </source>
</evidence>
<comment type="pathway">
    <text evidence="5">Amino-acid degradation; L-kynurenine degradation; L-alanine and anthranilate from L-kynurenine: step 1/1.</text>
</comment>
<dbReference type="InterPro" id="IPR010111">
    <property type="entry name" value="Kynureninase"/>
</dbReference>
<keyword evidence="7" id="KW-1185">Reference proteome</keyword>
<evidence type="ECO:0000313" key="6">
    <source>
        <dbReference type="EMBL" id="ABV92972.1"/>
    </source>
</evidence>
<comment type="catalytic activity">
    <reaction evidence="5">
        <text>3-hydroxy-L-kynurenine + H2O = 3-hydroxyanthranilate + L-alanine + H(+)</text>
        <dbReference type="Rhea" id="RHEA:25143"/>
        <dbReference type="ChEBI" id="CHEBI:15377"/>
        <dbReference type="ChEBI" id="CHEBI:15378"/>
        <dbReference type="ChEBI" id="CHEBI:36559"/>
        <dbReference type="ChEBI" id="CHEBI:57972"/>
        <dbReference type="ChEBI" id="CHEBI:58125"/>
        <dbReference type="EC" id="3.7.1.3"/>
    </reaction>
</comment>
<dbReference type="OrthoDB" id="9812626at2"/>
<dbReference type="GO" id="GO:0097053">
    <property type="term" value="P:L-kynurenine catabolic process"/>
    <property type="evidence" value="ECO:0007669"/>
    <property type="project" value="UniProtKB-UniPathway"/>
</dbReference>
<comment type="subunit">
    <text evidence="5">Homodimer.</text>
</comment>
<dbReference type="GO" id="GO:0005737">
    <property type="term" value="C:cytoplasm"/>
    <property type="evidence" value="ECO:0007669"/>
    <property type="project" value="UniProtKB-UniRule"/>
</dbReference>
<keyword evidence="2 5" id="KW-0378">Hydrolase</keyword>
<evidence type="ECO:0000256" key="5">
    <source>
        <dbReference type="PIRNR" id="PIRNR038800"/>
    </source>
</evidence>
<dbReference type="UniPathway" id="UPA00253">
    <property type="reaction ID" value="UER00329"/>
</dbReference>
<dbReference type="KEGG" id="dsh:Dshi_1230"/>
<dbReference type="EC" id="3.7.1.3" evidence="4 5"/>
<dbReference type="GO" id="GO:0043420">
    <property type="term" value="P:anthranilate metabolic process"/>
    <property type="evidence" value="ECO:0007669"/>
    <property type="project" value="TreeGrafter"/>
</dbReference>
<dbReference type="UniPathway" id="UPA00334">
    <property type="reaction ID" value="UER00455"/>
</dbReference>
<comment type="cofactor">
    <cofactor evidence="5">
        <name>pyridoxal 5'-phosphate</name>
        <dbReference type="ChEBI" id="CHEBI:597326"/>
    </cofactor>
</comment>
<dbReference type="Gene3D" id="3.40.640.10">
    <property type="entry name" value="Type I PLP-dependent aspartate aminotransferase-like (Major domain)"/>
    <property type="match status" value="1"/>
</dbReference>
<dbReference type="NCBIfam" id="TIGR01814">
    <property type="entry name" value="kynureninase"/>
    <property type="match status" value="1"/>
</dbReference>
<gene>
    <name evidence="6" type="ordered locus">Dshi_1230</name>
</gene>
<dbReference type="Proteomes" id="UP000006833">
    <property type="component" value="Chromosome"/>
</dbReference>
<dbReference type="InterPro" id="IPR015422">
    <property type="entry name" value="PyrdxlP-dep_Trfase_small"/>
</dbReference>
<evidence type="ECO:0000256" key="1">
    <source>
        <dbReference type="ARBA" id="ARBA00022642"/>
    </source>
</evidence>
<dbReference type="InterPro" id="IPR015424">
    <property type="entry name" value="PyrdxlP-dep_Trfase"/>
</dbReference>
<comment type="similarity">
    <text evidence="5">Belongs to the kynureninase family.</text>
</comment>
<keyword evidence="1 5" id="KW-0662">Pyridine nucleotide biosynthesis</keyword>
<dbReference type="GO" id="GO:0030170">
    <property type="term" value="F:pyridoxal phosphate binding"/>
    <property type="evidence" value="ECO:0007669"/>
    <property type="project" value="UniProtKB-UniRule"/>
</dbReference>
<dbReference type="GO" id="GO:0019441">
    <property type="term" value="P:L-tryptophan catabolic process to kynurenine"/>
    <property type="evidence" value="ECO:0007669"/>
    <property type="project" value="TreeGrafter"/>
</dbReference>
<keyword evidence="3 5" id="KW-0663">Pyridoxal phosphate</keyword>
<dbReference type="PIRSF" id="PIRSF038800">
    <property type="entry name" value="KYNU"/>
    <property type="match status" value="1"/>
</dbReference>
<organism evidence="6 7">
    <name type="scientific">Dinoroseobacter shibae (strain DSM 16493 / NCIMB 14021 / DFL 12)</name>
    <dbReference type="NCBI Taxonomy" id="398580"/>
    <lineage>
        <taxon>Bacteria</taxon>
        <taxon>Pseudomonadati</taxon>
        <taxon>Pseudomonadota</taxon>
        <taxon>Alphaproteobacteria</taxon>
        <taxon>Rhodobacterales</taxon>
        <taxon>Roseobacteraceae</taxon>
        <taxon>Dinoroseobacter</taxon>
    </lineage>
</organism>
<dbReference type="SUPFAM" id="SSF53383">
    <property type="entry name" value="PLP-dependent transferases"/>
    <property type="match status" value="1"/>
</dbReference>
<accession>A8LIB8</accession>
<dbReference type="Gene3D" id="3.90.1150.10">
    <property type="entry name" value="Aspartate Aminotransferase, domain 1"/>
    <property type="match status" value="1"/>
</dbReference>
<sequence>MLRRDAFDLPEGVIYLDGNSLGPLPRRAEAAVARAMQAEWGAMLIRGWNEAGWMDQPDRLGDRIAPLIGAAPGTVTVGETLSIRVFQGLAAALSLRPGRKVILTEAGNFPSDLYMAQGLIDALGQGHVLRALPATEIPAALTDEVAVLMLTEVDYRSGARHDMAALTAQAHGVGALTLWDLAHSAGALPVALTRCNADFAAGCTYKYLNGGPGAPAFFYARPDHSEITRPILAGWLGHAAPFDFAPDYAPGPGRARFRIGTPPVLQMAALDAALDIFDGVDIAALHARAIVLADRLATGFEAVCPDLRRLTPMDPARRGSQIAFAHPNGYAMVQALIAQGVIGDFRAPDILRFGLTPLYLDAGDIDTAIERFAQVIEGRLWDDPAYRTRNKVT</sequence>
<reference evidence="7" key="1">
    <citation type="journal article" date="2010" name="ISME J.">
        <title>The complete genome sequence of the algal symbiont Dinoroseobacter shibae: a hitchhiker's guide to life in the sea.</title>
        <authorList>
            <person name="Wagner-Dobler I."/>
            <person name="Ballhausen B."/>
            <person name="Berger M."/>
            <person name="Brinkhoff T."/>
            <person name="Buchholz I."/>
            <person name="Bunk B."/>
            <person name="Cypionka H."/>
            <person name="Daniel R."/>
            <person name="Drepper T."/>
            <person name="Gerdts G."/>
            <person name="Hahnke S."/>
            <person name="Han C."/>
            <person name="Jahn D."/>
            <person name="Kalhoefer D."/>
            <person name="Kiss H."/>
            <person name="Klenk H.P."/>
            <person name="Kyrpides N."/>
            <person name="Liebl W."/>
            <person name="Liesegang H."/>
            <person name="Meincke L."/>
            <person name="Pati A."/>
            <person name="Petersen J."/>
            <person name="Piekarski T."/>
            <person name="Pommerenke C."/>
            <person name="Pradella S."/>
            <person name="Pukall R."/>
            <person name="Rabus R."/>
            <person name="Stackebrandt E."/>
            <person name="Thole S."/>
            <person name="Thompson L."/>
            <person name="Tielen P."/>
            <person name="Tomasch J."/>
            <person name="von Jan M."/>
            <person name="Wanphrut N."/>
            <person name="Wichels A."/>
            <person name="Zech H."/>
            <person name="Simon M."/>
        </authorList>
    </citation>
    <scope>NUCLEOTIDE SEQUENCE [LARGE SCALE GENOMIC DNA]</scope>
    <source>
        <strain evidence="7">DSM 16493 / NCIMB 14021 / DFL 12</strain>
    </source>
</reference>
<proteinExistence type="inferred from homology"/>
<dbReference type="eggNOG" id="COG3844">
    <property type="taxonomic scope" value="Bacteria"/>
</dbReference>
<evidence type="ECO:0000313" key="7">
    <source>
        <dbReference type="Proteomes" id="UP000006833"/>
    </source>
</evidence>
<dbReference type="GO" id="GO:0009435">
    <property type="term" value="P:NAD+ biosynthetic process"/>
    <property type="evidence" value="ECO:0007669"/>
    <property type="project" value="UniProtKB-UniRule"/>
</dbReference>
<name>A8LIB8_DINSH</name>
<dbReference type="Pfam" id="PF22580">
    <property type="entry name" value="KYNU_C"/>
    <property type="match status" value="1"/>
</dbReference>
<dbReference type="GO" id="GO:0030429">
    <property type="term" value="F:kynureninase activity"/>
    <property type="evidence" value="ECO:0007669"/>
    <property type="project" value="UniProtKB-UniRule"/>
</dbReference>